<dbReference type="GO" id="GO:0005525">
    <property type="term" value="F:GTP binding"/>
    <property type="evidence" value="ECO:0007669"/>
    <property type="project" value="UniProtKB-KW"/>
</dbReference>
<evidence type="ECO:0000256" key="3">
    <source>
        <dbReference type="ARBA" id="ARBA00001522"/>
    </source>
</evidence>
<dbReference type="Gene3D" id="3.40.50.300">
    <property type="entry name" value="P-loop containing nucleotide triphosphate hydrolases"/>
    <property type="match status" value="1"/>
</dbReference>
<evidence type="ECO:0000256" key="19">
    <source>
        <dbReference type="PIRSR" id="PIRSR006135-2"/>
    </source>
</evidence>
<evidence type="ECO:0000256" key="13">
    <source>
        <dbReference type="ARBA" id="ARBA00022777"/>
    </source>
</evidence>
<comment type="catalytic activity">
    <reaction evidence="3">
        <text>adenosylcob(III)inamide + GTP = adenosylcob(III)inamide phosphate + GDP + H(+)</text>
        <dbReference type="Rhea" id="RHEA:15765"/>
        <dbReference type="ChEBI" id="CHEBI:2480"/>
        <dbReference type="ChEBI" id="CHEBI:15378"/>
        <dbReference type="ChEBI" id="CHEBI:37565"/>
        <dbReference type="ChEBI" id="CHEBI:58189"/>
        <dbReference type="ChEBI" id="CHEBI:58502"/>
        <dbReference type="EC" id="2.7.1.156"/>
    </reaction>
</comment>
<keyword evidence="12 19" id="KW-0547">Nucleotide-binding</keyword>
<comment type="catalytic activity">
    <reaction evidence="2">
        <text>adenosylcob(III)inamide phosphate + GTP + H(+) = adenosylcob(III)inamide-GDP + diphosphate</text>
        <dbReference type="Rhea" id="RHEA:22712"/>
        <dbReference type="ChEBI" id="CHEBI:15378"/>
        <dbReference type="ChEBI" id="CHEBI:33019"/>
        <dbReference type="ChEBI" id="CHEBI:37565"/>
        <dbReference type="ChEBI" id="CHEBI:58502"/>
        <dbReference type="ChEBI" id="CHEBI:60487"/>
        <dbReference type="EC" id="2.7.7.62"/>
    </reaction>
</comment>
<evidence type="ECO:0000256" key="17">
    <source>
        <dbReference type="ARBA" id="ARBA00030571"/>
    </source>
</evidence>
<dbReference type="GO" id="GO:0008820">
    <property type="term" value="F:cobinamide phosphate guanylyltransferase activity"/>
    <property type="evidence" value="ECO:0007669"/>
    <property type="project" value="UniProtKB-EC"/>
</dbReference>
<dbReference type="Pfam" id="PF02283">
    <property type="entry name" value="CobU"/>
    <property type="match status" value="1"/>
</dbReference>
<reference evidence="20" key="2">
    <citation type="journal article" date="2021" name="PeerJ">
        <title>Extensive microbial diversity within the chicken gut microbiome revealed by metagenomics and culture.</title>
        <authorList>
            <person name="Gilroy R."/>
            <person name="Ravi A."/>
            <person name="Getino M."/>
            <person name="Pursley I."/>
            <person name="Horton D.L."/>
            <person name="Alikhan N.F."/>
            <person name="Baker D."/>
            <person name="Gharbi K."/>
            <person name="Hall N."/>
            <person name="Watson M."/>
            <person name="Adriaenssens E.M."/>
            <person name="Foster-Nyarko E."/>
            <person name="Jarju S."/>
            <person name="Secka A."/>
            <person name="Antonio M."/>
            <person name="Oren A."/>
            <person name="Chaudhuri R.R."/>
            <person name="La Ragione R."/>
            <person name="Hildebrand F."/>
            <person name="Pallen M.J."/>
        </authorList>
    </citation>
    <scope>NUCLEOTIDE SEQUENCE</scope>
    <source>
        <strain evidence="20">CHK190-19873</strain>
    </source>
</reference>
<dbReference type="AlphaFoldDB" id="A0A9D1ER76"/>
<evidence type="ECO:0000256" key="12">
    <source>
        <dbReference type="ARBA" id="ARBA00022741"/>
    </source>
</evidence>
<feature type="binding site" evidence="19">
    <location>
        <begin position="7"/>
        <end position="14"/>
    </location>
    <ligand>
        <name>GTP</name>
        <dbReference type="ChEBI" id="CHEBI:37565"/>
    </ligand>
</feature>
<dbReference type="Proteomes" id="UP000823935">
    <property type="component" value="Unassembled WGS sequence"/>
</dbReference>
<reference evidence="20" key="1">
    <citation type="submission" date="2020-10" db="EMBL/GenBank/DDBJ databases">
        <authorList>
            <person name="Gilroy R."/>
        </authorList>
    </citation>
    <scope>NUCLEOTIDE SEQUENCE</scope>
    <source>
        <strain evidence="20">CHK190-19873</strain>
    </source>
</reference>
<evidence type="ECO:0000313" key="20">
    <source>
        <dbReference type="EMBL" id="HIS30547.1"/>
    </source>
</evidence>
<keyword evidence="11" id="KW-0808">Transferase</keyword>
<comment type="catalytic activity">
    <reaction evidence="1">
        <text>adenosylcob(III)inamide + ATP = adenosylcob(III)inamide phosphate + ADP + H(+)</text>
        <dbReference type="Rhea" id="RHEA:15769"/>
        <dbReference type="ChEBI" id="CHEBI:2480"/>
        <dbReference type="ChEBI" id="CHEBI:15378"/>
        <dbReference type="ChEBI" id="CHEBI:30616"/>
        <dbReference type="ChEBI" id="CHEBI:58502"/>
        <dbReference type="ChEBI" id="CHEBI:456216"/>
        <dbReference type="EC" id="2.7.1.156"/>
    </reaction>
</comment>
<dbReference type="PANTHER" id="PTHR34848:SF1">
    <property type="entry name" value="BIFUNCTIONAL ADENOSYLCOBALAMIN BIOSYNTHESIS PROTEIN COBU"/>
    <property type="match status" value="1"/>
</dbReference>
<feature type="binding site" evidence="19">
    <location>
        <begin position="50"/>
        <end position="53"/>
    </location>
    <ligand>
        <name>GTP</name>
        <dbReference type="ChEBI" id="CHEBI:37565"/>
    </ligand>
</feature>
<feature type="binding site" evidence="19">
    <location>
        <position position="62"/>
    </location>
    <ligand>
        <name>GTP</name>
        <dbReference type="ChEBI" id="CHEBI:37565"/>
    </ligand>
</feature>
<comment type="pathway">
    <text evidence="5">Cofactor biosynthesis; adenosylcobalamin biosynthesis; adenosylcobalamin from cob(II)yrinate a,c-diamide: step 6/7.</text>
</comment>
<keyword evidence="13 20" id="KW-0418">Kinase</keyword>
<comment type="caution">
    <text evidence="20">The sequence shown here is derived from an EMBL/GenBank/DDBJ whole genome shotgun (WGS) entry which is preliminary data.</text>
</comment>
<dbReference type="GO" id="GO:0043752">
    <property type="term" value="F:adenosylcobinamide kinase activity"/>
    <property type="evidence" value="ECO:0007669"/>
    <property type="project" value="UniProtKB-EC"/>
</dbReference>
<dbReference type="PIRSF" id="PIRSF006135">
    <property type="entry name" value="CobU"/>
    <property type="match status" value="1"/>
</dbReference>
<keyword evidence="15 19" id="KW-0342">GTP-binding</keyword>
<evidence type="ECO:0000256" key="2">
    <source>
        <dbReference type="ARBA" id="ARBA00000711"/>
    </source>
</evidence>
<evidence type="ECO:0000256" key="6">
    <source>
        <dbReference type="ARBA" id="ARBA00005159"/>
    </source>
</evidence>
<feature type="active site" description="GMP-histidine intermediate" evidence="18">
    <location>
        <position position="49"/>
    </location>
</feature>
<dbReference type="InterPro" id="IPR027417">
    <property type="entry name" value="P-loop_NTPase"/>
</dbReference>
<sequence>MFVVITGGSGSGKSAYAEKTVQSFGAYRRIYVATMDCHDQESVKRIKRHREMRSGKGFETLECPRNLAEASIPEESVVLLECMSNLAANEMFAPEGAGERTVEAVMEGVTHLLAKAAHVVVVTNEIFSDGYVYDPDTTRYQEALGLINQQMAKLADAVVEVVCGIPLCLKGKELPV</sequence>
<dbReference type="SUPFAM" id="SSF52540">
    <property type="entry name" value="P-loop containing nucleoside triphosphate hydrolases"/>
    <property type="match status" value="1"/>
</dbReference>
<dbReference type="GO" id="GO:0005524">
    <property type="term" value="F:ATP binding"/>
    <property type="evidence" value="ECO:0007669"/>
    <property type="project" value="UniProtKB-KW"/>
</dbReference>
<evidence type="ECO:0000256" key="9">
    <source>
        <dbReference type="ARBA" id="ARBA00012523"/>
    </source>
</evidence>
<evidence type="ECO:0000256" key="8">
    <source>
        <dbReference type="ARBA" id="ARBA00012016"/>
    </source>
</evidence>
<name>A0A9D1ER76_9FIRM</name>
<dbReference type="CDD" id="cd00544">
    <property type="entry name" value="CobU"/>
    <property type="match status" value="1"/>
</dbReference>
<dbReference type="EC" id="2.7.7.62" evidence="9"/>
<gene>
    <name evidence="20" type="ORF">IAB44_03215</name>
</gene>
<evidence type="ECO:0000256" key="7">
    <source>
        <dbReference type="ARBA" id="ARBA00007490"/>
    </source>
</evidence>
<proteinExistence type="inferred from homology"/>
<protein>
    <recommendedName>
        <fullName evidence="16">Adenosylcobinamide kinase</fullName>
        <ecNumber evidence="8">2.7.1.156</ecNumber>
        <ecNumber evidence="9">2.7.7.62</ecNumber>
    </recommendedName>
    <alternativeName>
        <fullName evidence="17">Adenosylcobinamide-phosphate guanylyltransferase</fullName>
    </alternativeName>
</protein>
<evidence type="ECO:0000256" key="18">
    <source>
        <dbReference type="PIRSR" id="PIRSR006135-1"/>
    </source>
</evidence>
<dbReference type="EC" id="2.7.1.156" evidence="8"/>
<keyword evidence="14" id="KW-0067">ATP-binding</keyword>
<evidence type="ECO:0000256" key="14">
    <source>
        <dbReference type="ARBA" id="ARBA00022840"/>
    </source>
</evidence>
<keyword evidence="20" id="KW-0548">Nucleotidyltransferase</keyword>
<evidence type="ECO:0000256" key="16">
    <source>
        <dbReference type="ARBA" id="ARBA00029570"/>
    </source>
</evidence>
<comment type="similarity">
    <text evidence="7">Belongs to the CobU/CobP family.</text>
</comment>
<evidence type="ECO:0000256" key="10">
    <source>
        <dbReference type="ARBA" id="ARBA00022573"/>
    </source>
</evidence>
<dbReference type="EMBL" id="DVIQ01000019">
    <property type="protein sequence ID" value="HIS30547.1"/>
    <property type="molecule type" value="Genomic_DNA"/>
</dbReference>
<dbReference type="InterPro" id="IPR003203">
    <property type="entry name" value="CobU/CobP"/>
</dbReference>
<dbReference type="PANTHER" id="PTHR34848">
    <property type="match status" value="1"/>
</dbReference>
<comment type="pathway">
    <text evidence="6">Cofactor biosynthesis; adenosylcobalamin biosynthesis; adenosylcobalamin from cob(II)yrinate a,c-diamide: step 5/7.</text>
</comment>
<evidence type="ECO:0000256" key="4">
    <source>
        <dbReference type="ARBA" id="ARBA00003889"/>
    </source>
</evidence>
<evidence type="ECO:0000256" key="1">
    <source>
        <dbReference type="ARBA" id="ARBA00000312"/>
    </source>
</evidence>
<accession>A0A9D1ER76</accession>
<keyword evidence="10" id="KW-0169">Cobalamin biosynthesis</keyword>
<evidence type="ECO:0000256" key="15">
    <source>
        <dbReference type="ARBA" id="ARBA00023134"/>
    </source>
</evidence>
<dbReference type="GO" id="GO:0009236">
    <property type="term" value="P:cobalamin biosynthetic process"/>
    <property type="evidence" value="ECO:0007669"/>
    <property type="project" value="UniProtKB-KW"/>
</dbReference>
<feature type="binding site" evidence="19">
    <location>
        <position position="81"/>
    </location>
    <ligand>
        <name>GTP</name>
        <dbReference type="ChEBI" id="CHEBI:37565"/>
    </ligand>
</feature>
<comment type="function">
    <text evidence="4">Catalyzes ATP-dependent phosphorylation of adenosylcobinamide and addition of GMP to adenosylcobinamide phosphate.</text>
</comment>
<evidence type="ECO:0000256" key="11">
    <source>
        <dbReference type="ARBA" id="ARBA00022679"/>
    </source>
</evidence>
<evidence type="ECO:0000256" key="5">
    <source>
        <dbReference type="ARBA" id="ARBA00004692"/>
    </source>
</evidence>
<organism evidence="20 21">
    <name type="scientific">Candidatus Limivivens intestinipullorum</name>
    <dbReference type="NCBI Taxonomy" id="2840858"/>
    <lineage>
        <taxon>Bacteria</taxon>
        <taxon>Bacillati</taxon>
        <taxon>Bacillota</taxon>
        <taxon>Clostridia</taxon>
        <taxon>Lachnospirales</taxon>
        <taxon>Lachnospiraceae</taxon>
        <taxon>Lachnospiraceae incertae sedis</taxon>
        <taxon>Candidatus Limivivens</taxon>
    </lineage>
</organism>
<evidence type="ECO:0000313" key="21">
    <source>
        <dbReference type="Proteomes" id="UP000823935"/>
    </source>
</evidence>